<dbReference type="FunFam" id="3.10.20.370:FF:000001">
    <property type="entry name" value="Retrovirus-related Pol polyprotein from transposon 17.6-like protein"/>
    <property type="match status" value="1"/>
</dbReference>
<evidence type="ECO:0000256" key="3">
    <source>
        <dbReference type="ARBA" id="ARBA00022722"/>
    </source>
</evidence>
<dbReference type="Gramene" id="C.cajan_45608.t">
    <property type="protein sequence ID" value="C.cajan_45608.t.cds1"/>
    <property type="gene ID" value="C.cajan_45608"/>
</dbReference>
<dbReference type="InterPro" id="IPR041373">
    <property type="entry name" value="RT_RNaseH"/>
</dbReference>
<dbReference type="PANTHER" id="PTHR37984:SF5">
    <property type="entry name" value="PROTEIN NYNRIN-LIKE"/>
    <property type="match status" value="1"/>
</dbReference>
<dbReference type="InterPro" id="IPR050951">
    <property type="entry name" value="Retrovirus_Pol_polyprotein"/>
</dbReference>
<dbReference type="FunFam" id="3.30.70.270:FF:000020">
    <property type="entry name" value="Transposon Tf2-6 polyprotein-like Protein"/>
    <property type="match status" value="1"/>
</dbReference>
<protein>
    <submittedName>
        <fullName evidence="9">Retrovirus-related Pol polyprotein from transposon opus</fullName>
    </submittedName>
</protein>
<evidence type="ECO:0000256" key="4">
    <source>
        <dbReference type="ARBA" id="ARBA00022759"/>
    </source>
</evidence>
<keyword evidence="6" id="KW-0695">RNA-directed DNA polymerase</keyword>
<sequence length="278" mass="31890">MPFGLCNAPDTFQRCMLSIFSDFLENCIEVFMDDFTIYGSSFDTCLDNLDRVLNRCIETDLVLNFEKCHFMVEQGIVLGHIISSRGIEVDPAKISVISQLPYPSCVREVRSFLVHAGFYRRFIKEFSKKALPLSNLLQKEVDFVFDDRCKQVFDCLKEALTTTPIIQALDWTVPFELMCDVSNYALGAVLAQRVDKLPRVIYYASRTLNAAQANYTTTEKALLAIVFALDKFRPYLLGSRVIVFTDHVALKYLLKKAKSKPRLIRWMLCDGFLLHEMT</sequence>
<keyword evidence="2" id="KW-0548">Nucleotidyltransferase</keyword>
<dbReference type="Gene3D" id="3.30.70.270">
    <property type="match status" value="2"/>
</dbReference>
<keyword evidence="10" id="KW-1185">Reference proteome</keyword>
<dbReference type="InterPro" id="IPR000477">
    <property type="entry name" value="RT_dom"/>
</dbReference>
<evidence type="ECO:0000259" key="7">
    <source>
        <dbReference type="Pfam" id="PF00078"/>
    </source>
</evidence>
<keyword evidence="4" id="KW-0255">Endonuclease</keyword>
<feature type="domain" description="Reverse transcriptase RNase H-like" evidence="8">
    <location>
        <begin position="170"/>
        <end position="268"/>
    </location>
</feature>
<dbReference type="CDD" id="cd01647">
    <property type="entry name" value="RT_LTR"/>
    <property type="match status" value="1"/>
</dbReference>
<dbReference type="GO" id="GO:0003964">
    <property type="term" value="F:RNA-directed DNA polymerase activity"/>
    <property type="evidence" value="ECO:0007669"/>
    <property type="project" value="UniProtKB-KW"/>
</dbReference>
<evidence type="ECO:0000256" key="2">
    <source>
        <dbReference type="ARBA" id="ARBA00022695"/>
    </source>
</evidence>
<keyword evidence="3" id="KW-0540">Nuclease</keyword>
<name>A0A151UH77_CAJCA</name>
<evidence type="ECO:0000313" key="9">
    <source>
        <dbReference type="EMBL" id="KYP78666.1"/>
    </source>
</evidence>
<dbReference type="SUPFAM" id="SSF56672">
    <property type="entry name" value="DNA/RNA polymerases"/>
    <property type="match status" value="1"/>
</dbReference>
<keyword evidence="1" id="KW-0808">Transferase</keyword>
<dbReference type="Pfam" id="PF00078">
    <property type="entry name" value="RVT_1"/>
    <property type="match status" value="1"/>
</dbReference>
<feature type="domain" description="Reverse transcriptase" evidence="7">
    <location>
        <begin position="1"/>
        <end position="82"/>
    </location>
</feature>
<dbReference type="GO" id="GO:0004519">
    <property type="term" value="F:endonuclease activity"/>
    <property type="evidence" value="ECO:0007669"/>
    <property type="project" value="UniProtKB-KW"/>
</dbReference>
<dbReference type="EMBL" id="AGCT01056894">
    <property type="protein sequence ID" value="KYP78666.1"/>
    <property type="molecule type" value="Genomic_DNA"/>
</dbReference>
<dbReference type="Proteomes" id="UP000075243">
    <property type="component" value="Unassembled WGS sequence"/>
</dbReference>
<evidence type="ECO:0000256" key="1">
    <source>
        <dbReference type="ARBA" id="ARBA00022679"/>
    </source>
</evidence>
<dbReference type="AlphaFoldDB" id="A0A151UH77"/>
<reference evidence="9" key="1">
    <citation type="journal article" date="2012" name="Nat. Biotechnol.">
        <title>Draft genome sequence of pigeonpea (Cajanus cajan), an orphan legume crop of resource-poor farmers.</title>
        <authorList>
            <person name="Varshney R.K."/>
            <person name="Chen W."/>
            <person name="Li Y."/>
            <person name="Bharti A.K."/>
            <person name="Saxena R.K."/>
            <person name="Schlueter J.A."/>
            <person name="Donoghue M.T."/>
            <person name="Azam S."/>
            <person name="Fan G."/>
            <person name="Whaley A.M."/>
            <person name="Farmer A.D."/>
            <person name="Sheridan J."/>
            <person name="Iwata A."/>
            <person name="Tuteja R."/>
            <person name="Penmetsa R.V."/>
            <person name="Wu W."/>
            <person name="Upadhyaya H.D."/>
            <person name="Yang S.P."/>
            <person name="Shah T."/>
            <person name="Saxena K.B."/>
            <person name="Michael T."/>
            <person name="McCombie W.R."/>
            <person name="Yang B."/>
            <person name="Zhang G."/>
            <person name="Yang H."/>
            <person name="Wang J."/>
            <person name="Spillane C."/>
            <person name="Cook D.R."/>
            <person name="May G.D."/>
            <person name="Xu X."/>
            <person name="Jackson S.A."/>
        </authorList>
    </citation>
    <scope>NUCLEOTIDE SEQUENCE [LARGE SCALE GENOMIC DNA]</scope>
</reference>
<accession>A0A151UH77</accession>
<evidence type="ECO:0000259" key="8">
    <source>
        <dbReference type="Pfam" id="PF17917"/>
    </source>
</evidence>
<evidence type="ECO:0000256" key="6">
    <source>
        <dbReference type="ARBA" id="ARBA00022918"/>
    </source>
</evidence>
<dbReference type="InterPro" id="IPR043128">
    <property type="entry name" value="Rev_trsase/Diguanyl_cyclase"/>
</dbReference>
<gene>
    <name evidence="9" type="ORF">KK1_048718</name>
</gene>
<dbReference type="PANTHER" id="PTHR37984">
    <property type="entry name" value="PROTEIN CBG26694"/>
    <property type="match status" value="1"/>
</dbReference>
<dbReference type="GO" id="GO:0016787">
    <property type="term" value="F:hydrolase activity"/>
    <property type="evidence" value="ECO:0007669"/>
    <property type="project" value="UniProtKB-KW"/>
</dbReference>
<evidence type="ECO:0000313" key="10">
    <source>
        <dbReference type="Proteomes" id="UP000075243"/>
    </source>
</evidence>
<organism evidence="9 10">
    <name type="scientific">Cajanus cajan</name>
    <name type="common">Pigeon pea</name>
    <name type="synonym">Cajanus indicus</name>
    <dbReference type="NCBI Taxonomy" id="3821"/>
    <lineage>
        <taxon>Eukaryota</taxon>
        <taxon>Viridiplantae</taxon>
        <taxon>Streptophyta</taxon>
        <taxon>Embryophyta</taxon>
        <taxon>Tracheophyta</taxon>
        <taxon>Spermatophyta</taxon>
        <taxon>Magnoliopsida</taxon>
        <taxon>eudicotyledons</taxon>
        <taxon>Gunneridae</taxon>
        <taxon>Pentapetalae</taxon>
        <taxon>rosids</taxon>
        <taxon>fabids</taxon>
        <taxon>Fabales</taxon>
        <taxon>Fabaceae</taxon>
        <taxon>Papilionoideae</taxon>
        <taxon>50 kb inversion clade</taxon>
        <taxon>NPAAA clade</taxon>
        <taxon>indigoferoid/millettioid clade</taxon>
        <taxon>Phaseoleae</taxon>
        <taxon>Cajanus</taxon>
    </lineage>
</organism>
<comment type="caution">
    <text evidence="9">The sequence shown here is derived from an EMBL/GenBank/DDBJ whole genome shotgun (WGS) entry which is preliminary data.</text>
</comment>
<evidence type="ECO:0000256" key="5">
    <source>
        <dbReference type="ARBA" id="ARBA00022801"/>
    </source>
</evidence>
<proteinExistence type="predicted"/>
<dbReference type="InterPro" id="IPR043502">
    <property type="entry name" value="DNA/RNA_pol_sf"/>
</dbReference>
<dbReference type="CDD" id="cd09274">
    <property type="entry name" value="RNase_HI_RT_Ty3"/>
    <property type="match status" value="1"/>
</dbReference>
<keyword evidence="5" id="KW-0378">Hydrolase</keyword>
<dbReference type="Pfam" id="PF17917">
    <property type="entry name" value="RT_RNaseH"/>
    <property type="match status" value="1"/>
</dbReference>
<dbReference type="Gene3D" id="3.10.20.370">
    <property type="match status" value="1"/>
</dbReference>